<feature type="chain" id="PRO_5031108716" description="Glycoside hydrolase family 125 protein" evidence="1">
    <location>
        <begin position="20"/>
        <end position="508"/>
    </location>
</feature>
<proteinExistence type="predicted"/>
<keyword evidence="1" id="KW-0732">Signal</keyword>
<dbReference type="PIRSF" id="PIRSF028846">
    <property type="entry name" value="UCP028846"/>
    <property type="match status" value="1"/>
</dbReference>
<protein>
    <recommendedName>
        <fullName evidence="3">Glycoside hydrolase family 125 protein</fullName>
    </recommendedName>
</protein>
<dbReference type="InterPro" id="IPR008928">
    <property type="entry name" value="6-hairpin_glycosidase_sf"/>
</dbReference>
<reference evidence="2" key="1">
    <citation type="submission" date="2021-01" db="EMBL/GenBank/DDBJ databases">
        <authorList>
            <person name="Corre E."/>
            <person name="Pelletier E."/>
            <person name="Niang G."/>
            <person name="Scheremetjew M."/>
            <person name="Finn R."/>
            <person name="Kale V."/>
            <person name="Holt S."/>
            <person name="Cochrane G."/>
            <person name="Meng A."/>
            <person name="Brown T."/>
            <person name="Cohen L."/>
        </authorList>
    </citation>
    <scope>NUCLEOTIDE SEQUENCE</scope>
    <source>
        <strain evidence="2">RCC1871</strain>
    </source>
</reference>
<dbReference type="PANTHER" id="PTHR31047:SF0">
    <property type="entry name" value="MEIOTICALLY UP-REGULATED GENE 157 PROTEIN"/>
    <property type="match status" value="1"/>
</dbReference>
<dbReference type="Pfam" id="PF06824">
    <property type="entry name" value="Glyco_hydro_125"/>
    <property type="match status" value="1"/>
</dbReference>
<dbReference type="EMBL" id="HBHZ01001997">
    <property type="protein sequence ID" value="CAE0188491.1"/>
    <property type="molecule type" value="Transcribed_RNA"/>
</dbReference>
<sequence length="508" mass="56171">MRATKMVTLSAMRAFVAYAALLAMAPVSSMSGALASDSVGCHKTRPSPARRKFSSPEVDLFLLDTVPRLRDQIAQTFNVCLPNALDSTFVVAGRDDSFVITGDIDAMWLRDSTFQVLPYVRYFLKQGHRTELSDAVCGLVRRQARSVLIDRYANAFNLDARGSGGPHQGDRRVPKMTKAVFEGKYELDSLVAFFALSNEYLSRTGDAACFGSEWRDAVVAALGAMREQQRSSREEGSRAAYQFWRSEADLGNNGTGAPAARTMMVRSGFRPSDDPCALPFHVPTNLWLRSELKRLSETLSSLGGAEDSRKEALELSEEVGRGLRSHALVASPANSSESIFAYEVDGFGSRVIMDDANAPSLVSLPYLGSLETQEEERAYLATKRLALATETNPFFYEGAVGSGIGSPHKGYGMIWPLGVIYDLFGPEKTDGEILRGLDHLQRSTAGTNCMHESFWKDDASVYTRPWFAWANSAYGELILYLLRTRPHLVLRETPPPTVRERKRETKAR</sequence>
<dbReference type="GO" id="GO:0005975">
    <property type="term" value="P:carbohydrate metabolic process"/>
    <property type="evidence" value="ECO:0007669"/>
    <property type="project" value="InterPro"/>
</dbReference>
<evidence type="ECO:0008006" key="3">
    <source>
        <dbReference type="Google" id="ProtNLM"/>
    </source>
</evidence>
<evidence type="ECO:0000313" key="2">
    <source>
        <dbReference type="EMBL" id="CAE0188491.1"/>
    </source>
</evidence>
<gene>
    <name evidence="2" type="ORF">CROS1456_LOCUS1560</name>
</gene>
<accession>A0A7S3C7U4</accession>
<organism evidence="2">
    <name type="scientific">Chloropicon roscoffensis</name>
    <dbReference type="NCBI Taxonomy" id="1461544"/>
    <lineage>
        <taxon>Eukaryota</taxon>
        <taxon>Viridiplantae</taxon>
        <taxon>Chlorophyta</taxon>
        <taxon>Chloropicophyceae</taxon>
        <taxon>Chloropicales</taxon>
        <taxon>Chloropicaceae</taxon>
        <taxon>Chloropicon</taxon>
    </lineage>
</organism>
<evidence type="ECO:0000256" key="1">
    <source>
        <dbReference type="SAM" id="SignalP"/>
    </source>
</evidence>
<dbReference type="PANTHER" id="PTHR31047">
    <property type="entry name" value="MEIOTICALLY UP-REGULATED GENE 157 PROTEIN"/>
    <property type="match status" value="1"/>
</dbReference>
<dbReference type="Gene3D" id="1.50.10.10">
    <property type="match status" value="1"/>
</dbReference>
<dbReference type="SUPFAM" id="SSF48208">
    <property type="entry name" value="Six-hairpin glycosidases"/>
    <property type="match status" value="1"/>
</dbReference>
<name>A0A7S3C7U4_9CHLO</name>
<dbReference type="SMART" id="SM01149">
    <property type="entry name" value="DUF1237"/>
    <property type="match status" value="1"/>
</dbReference>
<dbReference type="AlphaFoldDB" id="A0A7S3C7U4"/>
<dbReference type="InterPro" id="IPR008313">
    <property type="entry name" value="GH125"/>
</dbReference>
<dbReference type="InterPro" id="IPR012341">
    <property type="entry name" value="6hp_glycosidase-like_sf"/>
</dbReference>
<feature type="signal peptide" evidence="1">
    <location>
        <begin position="1"/>
        <end position="19"/>
    </location>
</feature>